<dbReference type="Pfam" id="PF01555">
    <property type="entry name" value="N6_N4_Mtase"/>
    <property type="match status" value="1"/>
</dbReference>
<dbReference type="RefSeq" id="WP_404749305.1">
    <property type="nucleotide sequence ID" value="NZ_JBJDQH010000128.1"/>
</dbReference>
<keyword evidence="2" id="KW-0808">Transferase</keyword>
<dbReference type="Gene3D" id="3.40.50.150">
    <property type="entry name" value="Vaccinia Virus protein VP39"/>
    <property type="match status" value="1"/>
</dbReference>
<name>A0ABW8M5B9_9ACTN</name>
<sequence length="147" mass="16274">MIFRSDPSKPPRLKKPLESVSGQVPLSVFERQRTHAGRSLEELFEGNSPFDFPKDTMVLSRWISLVTQADPDAVILDFFAGSGSTGHAVMDLNAADGGNRRYILVQLDERVGMDGYETIADITRERLRRAGRQIASKQSPDAAPIDT</sequence>
<evidence type="ECO:0000256" key="2">
    <source>
        <dbReference type="ARBA" id="ARBA00022679"/>
    </source>
</evidence>
<dbReference type="SUPFAM" id="SSF53335">
    <property type="entry name" value="S-adenosyl-L-methionine-dependent methyltransferases"/>
    <property type="match status" value="1"/>
</dbReference>
<dbReference type="GO" id="GO:0032259">
    <property type="term" value="P:methylation"/>
    <property type="evidence" value="ECO:0007669"/>
    <property type="project" value="UniProtKB-KW"/>
</dbReference>
<accession>A0ABW8M5B9</accession>
<reference evidence="4 5" key="1">
    <citation type="submission" date="2024-11" db="EMBL/GenBank/DDBJ databases">
        <title>The Natural Products Discovery Center: Release of the First 8490 Sequenced Strains for Exploring Actinobacteria Biosynthetic Diversity.</title>
        <authorList>
            <person name="Kalkreuter E."/>
            <person name="Kautsar S.A."/>
            <person name="Yang D."/>
            <person name="Bader C.D."/>
            <person name="Teijaro C.N."/>
            <person name="Fluegel L."/>
            <person name="Davis C.M."/>
            <person name="Simpson J.R."/>
            <person name="Lauterbach L."/>
            <person name="Steele A.D."/>
            <person name="Gui C."/>
            <person name="Meng S."/>
            <person name="Li G."/>
            <person name="Viehrig K."/>
            <person name="Ye F."/>
            <person name="Su P."/>
            <person name="Kiefer A.F."/>
            <person name="Nichols A."/>
            <person name="Cepeda A.J."/>
            <person name="Yan W."/>
            <person name="Fan B."/>
            <person name="Jiang Y."/>
            <person name="Adhikari A."/>
            <person name="Zheng C.-J."/>
            <person name="Schuster L."/>
            <person name="Cowan T.M."/>
            <person name="Smanski M.J."/>
            <person name="Chevrette M.G."/>
            <person name="De Carvalho L.P.S."/>
            <person name="Shen B."/>
        </authorList>
    </citation>
    <scope>NUCLEOTIDE SEQUENCE [LARGE SCALE GENOMIC DNA]</scope>
    <source>
        <strain evidence="4 5">NPDC020863</strain>
    </source>
</reference>
<keyword evidence="5" id="KW-1185">Reference proteome</keyword>
<gene>
    <name evidence="4" type="ORF">ACI2L5_52380</name>
</gene>
<evidence type="ECO:0000313" key="5">
    <source>
        <dbReference type="Proteomes" id="UP001620295"/>
    </source>
</evidence>
<organism evidence="4 5">
    <name type="scientific">Streptomyces milbemycinicus</name>
    <dbReference type="NCBI Taxonomy" id="476552"/>
    <lineage>
        <taxon>Bacteria</taxon>
        <taxon>Bacillati</taxon>
        <taxon>Actinomycetota</taxon>
        <taxon>Actinomycetes</taxon>
        <taxon>Kitasatosporales</taxon>
        <taxon>Streptomycetaceae</taxon>
        <taxon>Streptomyces</taxon>
    </lineage>
</organism>
<feature type="non-terminal residue" evidence="4">
    <location>
        <position position="147"/>
    </location>
</feature>
<dbReference type="GO" id="GO:0008168">
    <property type="term" value="F:methyltransferase activity"/>
    <property type="evidence" value="ECO:0007669"/>
    <property type="project" value="UniProtKB-KW"/>
</dbReference>
<evidence type="ECO:0000313" key="4">
    <source>
        <dbReference type="EMBL" id="MFK4273383.1"/>
    </source>
</evidence>
<evidence type="ECO:0000256" key="1">
    <source>
        <dbReference type="ARBA" id="ARBA00022603"/>
    </source>
</evidence>
<dbReference type="InterPro" id="IPR029063">
    <property type="entry name" value="SAM-dependent_MTases_sf"/>
</dbReference>
<comment type="caution">
    <text evidence="4">The sequence shown here is derived from an EMBL/GenBank/DDBJ whole genome shotgun (WGS) entry which is preliminary data.</text>
</comment>
<dbReference type="Proteomes" id="UP001620295">
    <property type="component" value="Unassembled WGS sequence"/>
</dbReference>
<evidence type="ECO:0000259" key="3">
    <source>
        <dbReference type="Pfam" id="PF01555"/>
    </source>
</evidence>
<proteinExistence type="predicted"/>
<feature type="domain" description="DNA methylase N-4/N-6" evidence="3">
    <location>
        <begin position="41"/>
        <end position="106"/>
    </location>
</feature>
<keyword evidence="1 4" id="KW-0489">Methyltransferase</keyword>
<dbReference type="EMBL" id="JBJDQH010000128">
    <property type="protein sequence ID" value="MFK4273383.1"/>
    <property type="molecule type" value="Genomic_DNA"/>
</dbReference>
<protein>
    <submittedName>
        <fullName evidence="4">DNA methyltransferase</fullName>
    </submittedName>
</protein>
<dbReference type="InterPro" id="IPR002941">
    <property type="entry name" value="DNA_methylase_N4/N6"/>
</dbReference>